<organism evidence="2">
    <name type="scientific">Timema genevievae</name>
    <name type="common">Walking stick</name>
    <dbReference type="NCBI Taxonomy" id="629358"/>
    <lineage>
        <taxon>Eukaryota</taxon>
        <taxon>Metazoa</taxon>
        <taxon>Ecdysozoa</taxon>
        <taxon>Arthropoda</taxon>
        <taxon>Hexapoda</taxon>
        <taxon>Insecta</taxon>
        <taxon>Pterygota</taxon>
        <taxon>Neoptera</taxon>
        <taxon>Polyneoptera</taxon>
        <taxon>Phasmatodea</taxon>
        <taxon>Timematodea</taxon>
        <taxon>Timematoidea</taxon>
        <taxon>Timematidae</taxon>
        <taxon>Timema</taxon>
    </lineage>
</organism>
<proteinExistence type="predicted"/>
<dbReference type="AlphaFoldDB" id="A0A7R9K5Z1"/>
<accession>A0A7R9K5Z1</accession>
<feature type="compositionally biased region" description="Polar residues" evidence="1">
    <location>
        <begin position="100"/>
        <end position="110"/>
    </location>
</feature>
<reference evidence="2" key="1">
    <citation type="submission" date="2020-11" db="EMBL/GenBank/DDBJ databases">
        <authorList>
            <person name="Tran Van P."/>
        </authorList>
    </citation>
    <scope>NUCLEOTIDE SEQUENCE</scope>
</reference>
<name>A0A7R9K5Z1_TIMGE</name>
<feature type="region of interest" description="Disordered" evidence="1">
    <location>
        <begin position="78"/>
        <end position="114"/>
    </location>
</feature>
<evidence type="ECO:0008006" key="3">
    <source>
        <dbReference type="Google" id="ProtNLM"/>
    </source>
</evidence>
<protein>
    <recommendedName>
        <fullName evidence="3">Phospholipid/glycerol acyltransferase domain-containing protein</fullName>
    </recommendedName>
</protein>
<dbReference type="EMBL" id="OE844128">
    <property type="protein sequence ID" value="CAD7604765.1"/>
    <property type="molecule type" value="Genomic_DNA"/>
</dbReference>
<feature type="compositionally biased region" description="Basic and acidic residues" evidence="1">
    <location>
        <begin position="89"/>
        <end position="98"/>
    </location>
</feature>
<evidence type="ECO:0000256" key="1">
    <source>
        <dbReference type="SAM" id="MobiDB-lite"/>
    </source>
</evidence>
<evidence type="ECO:0000313" key="2">
    <source>
        <dbReference type="EMBL" id="CAD7604765.1"/>
    </source>
</evidence>
<gene>
    <name evidence="2" type="ORF">TGEB3V08_LOCUS9259</name>
</gene>
<sequence length="222" mass="24816">MNITVKGRQVTRKEAPILVVAPHSTFLDASITYVTGFPSIIVRRESGLNPFIGNNYSRHSQLYRADCGGAEICTGGDITQRSSSAPVPREVHLGDHPEPSSGNPPGTFSRNKPRTPFGGPNYLLPLLCRPYLSLGLRGLRTGYFYSTIVAAARAFPSLYPRHIHATFFTPGGTRSVGWQVLTVEGHYVSFIDVLPLENLESFRILRPRARRVIRKRRRDSWR</sequence>